<accession>A0A0E9UEI8</accession>
<evidence type="ECO:0000313" key="1">
    <source>
        <dbReference type="EMBL" id="JAH63645.1"/>
    </source>
</evidence>
<proteinExistence type="predicted"/>
<name>A0A0E9UEI8_ANGAN</name>
<organism evidence="1">
    <name type="scientific">Anguilla anguilla</name>
    <name type="common">European freshwater eel</name>
    <name type="synonym">Muraena anguilla</name>
    <dbReference type="NCBI Taxonomy" id="7936"/>
    <lineage>
        <taxon>Eukaryota</taxon>
        <taxon>Metazoa</taxon>
        <taxon>Chordata</taxon>
        <taxon>Craniata</taxon>
        <taxon>Vertebrata</taxon>
        <taxon>Euteleostomi</taxon>
        <taxon>Actinopterygii</taxon>
        <taxon>Neopterygii</taxon>
        <taxon>Teleostei</taxon>
        <taxon>Anguilliformes</taxon>
        <taxon>Anguillidae</taxon>
        <taxon>Anguilla</taxon>
    </lineage>
</organism>
<protein>
    <submittedName>
        <fullName evidence="1">Uncharacterized protein</fullName>
    </submittedName>
</protein>
<dbReference type="EMBL" id="GBXM01044932">
    <property type="protein sequence ID" value="JAH63645.1"/>
    <property type="molecule type" value="Transcribed_RNA"/>
</dbReference>
<reference evidence="1" key="1">
    <citation type="submission" date="2014-11" db="EMBL/GenBank/DDBJ databases">
        <authorList>
            <person name="Amaro Gonzalez C."/>
        </authorList>
    </citation>
    <scope>NUCLEOTIDE SEQUENCE</scope>
</reference>
<reference evidence="1" key="2">
    <citation type="journal article" date="2015" name="Fish Shellfish Immunol.">
        <title>Early steps in the European eel (Anguilla anguilla)-Vibrio vulnificus interaction in the gills: Role of the RtxA13 toxin.</title>
        <authorList>
            <person name="Callol A."/>
            <person name="Pajuelo D."/>
            <person name="Ebbesson L."/>
            <person name="Teles M."/>
            <person name="MacKenzie S."/>
            <person name="Amaro C."/>
        </authorList>
    </citation>
    <scope>NUCLEOTIDE SEQUENCE</scope>
</reference>
<dbReference type="AlphaFoldDB" id="A0A0E9UEI8"/>
<sequence length="28" mass="3083">MTKHADLALSLLNLAEVVTSHYSHKMAT</sequence>